<reference evidence="6" key="1">
    <citation type="journal article" date="2018" name="Nat. Microbiol.">
        <title>Leveraging single-cell genomics to expand the fungal tree of life.</title>
        <authorList>
            <person name="Ahrendt S.R."/>
            <person name="Quandt C.A."/>
            <person name="Ciobanu D."/>
            <person name="Clum A."/>
            <person name="Salamov A."/>
            <person name="Andreopoulos B."/>
            <person name="Cheng J.F."/>
            <person name="Woyke T."/>
            <person name="Pelin A."/>
            <person name="Henrissat B."/>
            <person name="Reynolds N.K."/>
            <person name="Benny G.L."/>
            <person name="Smith M.E."/>
            <person name="James T.Y."/>
            <person name="Grigoriev I.V."/>
        </authorList>
    </citation>
    <scope>NUCLEOTIDE SEQUENCE [LARGE SCALE GENOMIC DNA]</scope>
</reference>
<sequence>MVIIASFSAVLEEQVVIGAGTSIGEKSRIRKSVIGRNCKIGANVTIDGAYIWDNVTIDDDCTVSKSIVAEGVHLKAGVEVKHGCLICKQVVIGPSVILPHNTKLTLHSGEADSDGEEPESDVAVVGVEGRGIVYQDGDDEDDEDDDDIDPRNIHLGTIGAVVFRDLFFISVIHSLIAGREFMRRGSRGSFSESDDSEGRSDGDFTDAHDTEDEADWPAETKATFQRAVDENHTVEIAALELNTLKMGMNISFSDLRSVVIPSIVDLIDPTIPPVKMHSQHCVEKEAYSKLFLQLVRTMYEVDVVEEDSIIRWFDEFDLEGDADIKVKESNAENVTEKGDAVVLGSTRDNRNAESQGTVQNVPGRRLSVCGLGNSGDEIWAGLGGRAVDGSGALLEDGVDQLVLDGVCDVVGEDEEARLTRPCRRPCELPENGLGG</sequence>
<dbReference type="OrthoDB" id="424572at2759"/>
<evidence type="ECO:0000256" key="2">
    <source>
        <dbReference type="SAM" id="MobiDB-lite"/>
    </source>
</evidence>
<evidence type="ECO:0000259" key="4">
    <source>
        <dbReference type="Pfam" id="PF25084"/>
    </source>
</evidence>
<dbReference type="InterPro" id="IPR044123">
    <property type="entry name" value="W2_eIF2B_epsilon"/>
</dbReference>
<protein>
    <submittedName>
        <fullName evidence="5">Uncharacterized protein</fullName>
    </submittedName>
</protein>
<dbReference type="Gene3D" id="1.25.40.180">
    <property type="match status" value="2"/>
</dbReference>
<dbReference type="EMBL" id="KZ997964">
    <property type="protein sequence ID" value="RKO86719.1"/>
    <property type="molecule type" value="Genomic_DNA"/>
</dbReference>
<organism evidence="5 6">
    <name type="scientific">Blyttiomyces helicus</name>
    <dbReference type="NCBI Taxonomy" id="388810"/>
    <lineage>
        <taxon>Eukaryota</taxon>
        <taxon>Fungi</taxon>
        <taxon>Fungi incertae sedis</taxon>
        <taxon>Chytridiomycota</taxon>
        <taxon>Chytridiomycota incertae sedis</taxon>
        <taxon>Chytridiomycetes</taxon>
        <taxon>Chytridiomycetes incertae sedis</taxon>
        <taxon>Blyttiomyces</taxon>
    </lineage>
</organism>
<evidence type="ECO:0000259" key="3">
    <source>
        <dbReference type="Pfam" id="PF02020"/>
    </source>
</evidence>
<feature type="domain" description="EIF2B subunit epsilon/gamma LbH" evidence="4">
    <location>
        <begin position="6"/>
        <end position="97"/>
    </location>
</feature>
<dbReference type="Gene3D" id="2.160.10.10">
    <property type="entry name" value="Hexapeptide repeat proteins"/>
    <property type="match status" value="1"/>
</dbReference>
<dbReference type="Pfam" id="PF02020">
    <property type="entry name" value="W2"/>
    <property type="match status" value="1"/>
</dbReference>
<dbReference type="InterPro" id="IPR003307">
    <property type="entry name" value="W2_domain"/>
</dbReference>
<evidence type="ECO:0000313" key="5">
    <source>
        <dbReference type="EMBL" id="RKO86719.1"/>
    </source>
</evidence>
<proteinExistence type="predicted"/>
<evidence type="ECO:0000313" key="6">
    <source>
        <dbReference type="Proteomes" id="UP000269721"/>
    </source>
</evidence>
<dbReference type="CDD" id="cd11558">
    <property type="entry name" value="W2_eIF2B_epsilon"/>
    <property type="match status" value="1"/>
</dbReference>
<keyword evidence="1" id="KW-0963">Cytoplasm</keyword>
<dbReference type="GO" id="GO:0005085">
    <property type="term" value="F:guanyl-nucleotide exchange factor activity"/>
    <property type="evidence" value="ECO:0007669"/>
    <property type="project" value="InterPro"/>
</dbReference>
<dbReference type="InterPro" id="IPR011004">
    <property type="entry name" value="Trimer_LpxA-like_sf"/>
</dbReference>
<dbReference type="InterPro" id="IPR051956">
    <property type="entry name" value="eIF2B_epsilon"/>
</dbReference>
<accession>A0A4P9W349</accession>
<dbReference type="Pfam" id="PF25084">
    <property type="entry name" value="LbH_EIF2B"/>
    <property type="match status" value="1"/>
</dbReference>
<dbReference type="GO" id="GO:0031369">
    <property type="term" value="F:translation initiation factor binding"/>
    <property type="evidence" value="ECO:0007669"/>
    <property type="project" value="InterPro"/>
</dbReference>
<dbReference type="PANTHER" id="PTHR45887">
    <property type="entry name" value="TRANSLATION INITIATION FACTOR EIF-2B SUBUNIT EPSILON"/>
    <property type="match status" value="1"/>
</dbReference>
<feature type="region of interest" description="Disordered" evidence="2">
    <location>
        <begin position="186"/>
        <end position="217"/>
    </location>
</feature>
<keyword evidence="6" id="KW-1185">Reference proteome</keyword>
<feature type="compositionally biased region" description="Basic and acidic residues" evidence="2">
    <location>
        <begin position="196"/>
        <end position="208"/>
    </location>
</feature>
<feature type="domain" description="W2" evidence="3">
    <location>
        <begin position="279"/>
        <end position="328"/>
    </location>
</feature>
<dbReference type="InterPro" id="IPR016024">
    <property type="entry name" value="ARM-type_fold"/>
</dbReference>
<gene>
    <name evidence="5" type="ORF">BDK51DRAFT_45688</name>
</gene>
<dbReference type="InterPro" id="IPR056764">
    <property type="entry name" value="LbH_EIF2B3/5"/>
</dbReference>
<dbReference type="GO" id="GO:0005851">
    <property type="term" value="C:eukaryotic translation initiation factor 2B complex"/>
    <property type="evidence" value="ECO:0007669"/>
    <property type="project" value="TreeGrafter"/>
</dbReference>
<dbReference type="SUPFAM" id="SSF51161">
    <property type="entry name" value="Trimeric LpxA-like enzymes"/>
    <property type="match status" value="1"/>
</dbReference>
<evidence type="ECO:0000256" key="1">
    <source>
        <dbReference type="ARBA" id="ARBA00022490"/>
    </source>
</evidence>
<dbReference type="PANTHER" id="PTHR45887:SF1">
    <property type="entry name" value="TRANSLATION INITIATION FACTOR EIF-2B SUBUNIT EPSILON"/>
    <property type="match status" value="1"/>
</dbReference>
<name>A0A4P9W349_9FUNG</name>
<dbReference type="AlphaFoldDB" id="A0A4P9W349"/>
<dbReference type="Proteomes" id="UP000269721">
    <property type="component" value="Unassembled WGS sequence"/>
</dbReference>
<dbReference type="GO" id="GO:0003743">
    <property type="term" value="F:translation initiation factor activity"/>
    <property type="evidence" value="ECO:0007669"/>
    <property type="project" value="TreeGrafter"/>
</dbReference>
<dbReference type="SUPFAM" id="SSF48371">
    <property type="entry name" value="ARM repeat"/>
    <property type="match status" value="1"/>
</dbReference>